<evidence type="ECO:0000313" key="3">
    <source>
        <dbReference type="Proteomes" id="UP001312908"/>
    </source>
</evidence>
<dbReference type="Gene3D" id="3.90.210.10">
    <property type="entry name" value="Heat-Labile Enterotoxin, subunit A"/>
    <property type="match status" value="1"/>
</dbReference>
<accession>A0ABU7U2U0</accession>
<evidence type="ECO:0008006" key="4">
    <source>
        <dbReference type="Google" id="ProtNLM"/>
    </source>
</evidence>
<reference evidence="2 3" key="1">
    <citation type="submission" date="2023-10" db="EMBL/GenBank/DDBJ databases">
        <title>Sorlinia euscelidii gen. nov., sp. nov., an acetic acid bacteria isolated from the gut of Euscelidius variegatus emitter.</title>
        <authorList>
            <person name="Michoud G."/>
            <person name="Marasco R."/>
            <person name="Seferji K."/>
            <person name="Gonella E."/>
            <person name="Garuglieri E."/>
            <person name="Alma A."/>
            <person name="Mapelli F."/>
            <person name="Borin S."/>
            <person name="Daffonchio D."/>
            <person name="Crotti E."/>
        </authorList>
    </citation>
    <scope>NUCLEOTIDE SEQUENCE [LARGE SCALE GENOMIC DNA]</scope>
    <source>
        <strain evidence="2 3">EV16P</strain>
    </source>
</reference>
<comment type="caution">
    <text evidence="2">The sequence shown here is derived from an EMBL/GenBank/DDBJ whole genome shotgun (WGS) entry which is preliminary data.</text>
</comment>
<proteinExistence type="predicted"/>
<sequence length="279" mass="30498">MKLLTAALLTASTLFASASYAIDTPMQVYKVSFQPPETVFNAGFVSPGHDRDLIRYVSGVSTGDEHSGYISTLEWIVDATSISEATARRNPERPIYIYEIRPTENFFNVGQSILQAWRVLPPGAAREQVNDLYLATRHWSRTTWAASAAIAGDQIYGARRYYWNNGQPHFGPRIVNPNYYYLPPESSRGPMPVRNATVDAAEVADDAHNAGFVPAAVVDMACNAQPRRLAASQTPLCPPVESLSFSTLHSRTIAKLIANGILMGSTSGQLLSVPGHDEL</sequence>
<keyword evidence="1" id="KW-0732">Signal</keyword>
<evidence type="ECO:0000313" key="2">
    <source>
        <dbReference type="EMBL" id="MEE8659043.1"/>
    </source>
</evidence>
<dbReference type="Proteomes" id="UP001312908">
    <property type="component" value="Unassembled WGS sequence"/>
</dbReference>
<dbReference type="RefSeq" id="WP_394819907.1">
    <property type="nucleotide sequence ID" value="NZ_JAWJZY010000003.1"/>
</dbReference>
<dbReference type="EMBL" id="JAWJZY010000003">
    <property type="protein sequence ID" value="MEE8659043.1"/>
    <property type="molecule type" value="Genomic_DNA"/>
</dbReference>
<feature type="signal peptide" evidence="1">
    <location>
        <begin position="1"/>
        <end position="21"/>
    </location>
</feature>
<gene>
    <name evidence="2" type="ORF">DOFOFD_08465</name>
</gene>
<organism evidence="2 3">
    <name type="scientific">Sorlinia euscelidii</name>
    <dbReference type="NCBI Taxonomy" id="3081148"/>
    <lineage>
        <taxon>Bacteria</taxon>
        <taxon>Pseudomonadati</taxon>
        <taxon>Pseudomonadota</taxon>
        <taxon>Alphaproteobacteria</taxon>
        <taxon>Acetobacterales</taxon>
        <taxon>Acetobacteraceae</taxon>
        <taxon>Sorlinia</taxon>
    </lineage>
</organism>
<evidence type="ECO:0000256" key="1">
    <source>
        <dbReference type="SAM" id="SignalP"/>
    </source>
</evidence>
<keyword evidence="3" id="KW-1185">Reference proteome</keyword>
<protein>
    <recommendedName>
        <fullName evidence="4">Pertussis toxin subunit 1</fullName>
    </recommendedName>
</protein>
<dbReference type="SUPFAM" id="SSF56399">
    <property type="entry name" value="ADP-ribosylation"/>
    <property type="match status" value="1"/>
</dbReference>
<feature type="chain" id="PRO_5046787573" description="Pertussis toxin subunit 1" evidence="1">
    <location>
        <begin position="22"/>
        <end position="279"/>
    </location>
</feature>
<name>A0ABU7U2U0_9PROT</name>